<dbReference type="AlphaFoldDB" id="A0AAE3KY32"/>
<keyword evidence="1" id="KW-0472">Membrane</keyword>
<keyword evidence="1" id="KW-1133">Transmembrane helix</keyword>
<dbReference type="RefSeq" id="WP_256623472.1">
    <property type="nucleotide sequence ID" value="NZ_JTEO01000006.1"/>
</dbReference>
<keyword evidence="1" id="KW-0812">Transmembrane</keyword>
<evidence type="ECO:0000313" key="2">
    <source>
        <dbReference type="EMBL" id="MCQ6963575.1"/>
    </source>
</evidence>
<protein>
    <submittedName>
        <fullName evidence="2">Uncharacterized protein</fullName>
    </submittedName>
</protein>
<keyword evidence="3" id="KW-1185">Reference proteome</keyword>
<evidence type="ECO:0000313" key="3">
    <source>
        <dbReference type="Proteomes" id="UP001206983"/>
    </source>
</evidence>
<gene>
    <name evidence="2" type="ORF">PV02_10860</name>
</gene>
<evidence type="ECO:0000256" key="1">
    <source>
        <dbReference type="SAM" id="Phobius"/>
    </source>
</evidence>
<dbReference type="Proteomes" id="UP001206983">
    <property type="component" value="Unassembled WGS sequence"/>
</dbReference>
<accession>A0AAE3KY32</accession>
<sequence>MKLDGWDFSKKDKNGKVYCSKEIPPESRSEAMGELTSRQRTRIPKLTGRKIIILFAILIVTSMAGFSGDYNTQSNYPVRNMIGPSHTIDPVKASGEPVTLINNESSTDPTWNELISFLKTDGTDRILYQDETYVSFDFAERLHNNAEKEGIRAAFVVVDFYDNNEVHALNAFETTDKGLTYVDCTGSVVKLQELDSFDKIAYVQKGKKYGLISIYYTDSPEYSFYESKKSNLRPRGLYENKGYVYNINIYWDSILS</sequence>
<organism evidence="2 3">
    <name type="scientific">Methanolobus chelungpuianus</name>
    <dbReference type="NCBI Taxonomy" id="502115"/>
    <lineage>
        <taxon>Archaea</taxon>
        <taxon>Methanobacteriati</taxon>
        <taxon>Methanobacteriota</taxon>
        <taxon>Stenosarchaea group</taxon>
        <taxon>Methanomicrobia</taxon>
        <taxon>Methanosarcinales</taxon>
        <taxon>Methanosarcinaceae</taxon>
        <taxon>Methanolobus</taxon>
    </lineage>
</organism>
<feature type="transmembrane region" description="Helical" evidence="1">
    <location>
        <begin position="51"/>
        <end position="70"/>
    </location>
</feature>
<proteinExistence type="predicted"/>
<dbReference type="EMBL" id="JTEO01000006">
    <property type="protein sequence ID" value="MCQ6963575.1"/>
    <property type="molecule type" value="Genomic_DNA"/>
</dbReference>
<comment type="caution">
    <text evidence="2">The sequence shown here is derived from an EMBL/GenBank/DDBJ whole genome shotgun (WGS) entry which is preliminary data.</text>
</comment>
<name>A0AAE3KY32_9EURY</name>
<reference evidence="2 3" key="1">
    <citation type="journal article" date="2011" name="Appl. Environ. Microbiol.">
        <title>Methanogenic archaea isolated from Taiwan's Chelungpu fault.</title>
        <authorList>
            <person name="Wu S.Y."/>
            <person name="Lai M.C."/>
        </authorList>
    </citation>
    <scope>NUCLEOTIDE SEQUENCE [LARGE SCALE GENOMIC DNA]</scope>
    <source>
        <strain evidence="2 3">St545Mb</strain>
    </source>
</reference>